<dbReference type="EMBL" id="KN832992">
    <property type="protein sequence ID" value="KIM82914.1"/>
    <property type="molecule type" value="Genomic_DNA"/>
</dbReference>
<name>A0A0C3FT58_PILCF</name>
<dbReference type="HOGENOM" id="CLU_010536_1_0_1"/>
<accession>A0A0C3FT58</accession>
<evidence type="ECO:0000256" key="1">
    <source>
        <dbReference type="SAM" id="Coils"/>
    </source>
</evidence>
<evidence type="ECO:0000256" key="2">
    <source>
        <dbReference type="SAM" id="MobiDB-lite"/>
    </source>
</evidence>
<feature type="coiled-coil region" evidence="1">
    <location>
        <begin position="748"/>
        <end position="775"/>
    </location>
</feature>
<reference evidence="3 4" key="1">
    <citation type="submission" date="2014-04" db="EMBL/GenBank/DDBJ databases">
        <authorList>
            <consortium name="DOE Joint Genome Institute"/>
            <person name="Kuo A."/>
            <person name="Tarkka M."/>
            <person name="Buscot F."/>
            <person name="Kohler A."/>
            <person name="Nagy L.G."/>
            <person name="Floudas D."/>
            <person name="Copeland A."/>
            <person name="Barry K.W."/>
            <person name="Cichocki N."/>
            <person name="Veneault-Fourrey C."/>
            <person name="LaButti K."/>
            <person name="Lindquist E.A."/>
            <person name="Lipzen A."/>
            <person name="Lundell T."/>
            <person name="Morin E."/>
            <person name="Murat C."/>
            <person name="Sun H."/>
            <person name="Tunlid A."/>
            <person name="Henrissat B."/>
            <person name="Grigoriev I.V."/>
            <person name="Hibbett D.S."/>
            <person name="Martin F."/>
            <person name="Nordberg H.P."/>
            <person name="Cantor M.N."/>
            <person name="Hua S.X."/>
        </authorList>
    </citation>
    <scope>NUCLEOTIDE SEQUENCE [LARGE SCALE GENOMIC DNA]</scope>
    <source>
        <strain evidence="3 4">F 1598</strain>
    </source>
</reference>
<feature type="compositionally biased region" description="Polar residues" evidence="2">
    <location>
        <begin position="31"/>
        <end position="51"/>
    </location>
</feature>
<evidence type="ECO:0000313" key="4">
    <source>
        <dbReference type="Proteomes" id="UP000054166"/>
    </source>
</evidence>
<dbReference type="InParanoid" id="A0A0C3FT58"/>
<reference evidence="4" key="2">
    <citation type="submission" date="2015-01" db="EMBL/GenBank/DDBJ databases">
        <title>Evolutionary Origins and Diversification of the Mycorrhizal Mutualists.</title>
        <authorList>
            <consortium name="DOE Joint Genome Institute"/>
            <consortium name="Mycorrhizal Genomics Consortium"/>
            <person name="Kohler A."/>
            <person name="Kuo A."/>
            <person name="Nagy L.G."/>
            <person name="Floudas D."/>
            <person name="Copeland A."/>
            <person name="Barry K.W."/>
            <person name="Cichocki N."/>
            <person name="Veneault-Fourrey C."/>
            <person name="LaButti K."/>
            <person name="Lindquist E.A."/>
            <person name="Lipzen A."/>
            <person name="Lundell T."/>
            <person name="Morin E."/>
            <person name="Murat C."/>
            <person name="Riley R."/>
            <person name="Ohm R."/>
            <person name="Sun H."/>
            <person name="Tunlid A."/>
            <person name="Henrissat B."/>
            <person name="Grigoriev I.V."/>
            <person name="Hibbett D.S."/>
            <person name="Martin F."/>
        </authorList>
    </citation>
    <scope>NUCLEOTIDE SEQUENCE [LARGE SCALE GENOMIC DNA]</scope>
    <source>
        <strain evidence="4">F 1598</strain>
    </source>
</reference>
<protein>
    <submittedName>
        <fullName evidence="3">Uncharacterized protein</fullName>
    </submittedName>
</protein>
<keyword evidence="4" id="KW-1185">Reference proteome</keyword>
<dbReference type="Proteomes" id="UP000054166">
    <property type="component" value="Unassembled WGS sequence"/>
</dbReference>
<dbReference type="AlphaFoldDB" id="A0A0C3FT58"/>
<gene>
    <name evidence="3" type="ORF">PILCRDRAFT_7371</name>
</gene>
<evidence type="ECO:0000313" key="3">
    <source>
        <dbReference type="EMBL" id="KIM82914.1"/>
    </source>
</evidence>
<organism evidence="3 4">
    <name type="scientific">Piloderma croceum (strain F 1598)</name>
    <dbReference type="NCBI Taxonomy" id="765440"/>
    <lineage>
        <taxon>Eukaryota</taxon>
        <taxon>Fungi</taxon>
        <taxon>Dikarya</taxon>
        <taxon>Basidiomycota</taxon>
        <taxon>Agaricomycotina</taxon>
        <taxon>Agaricomycetes</taxon>
        <taxon>Agaricomycetidae</taxon>
        <taxon>Atheliales</taxon>
        <taxon>Atheliaceae</taxon>
        <taxon>Piloderma</taxon>
    </lineage>
</organism>
<proteinExistence type="predicted"/>
<keyword evidence="1" id="KW-0175">Coiled coil</keyword>
<sequence length="836" mass="94085">MLLLEDINPHPASQTNTREDAPSFTRRNHHVQSSPPSYPNQRNPRLPSSPQDLLVLSPHRSHTSSPAPSPLPTIERDVRLNRKTTLRTLFRYPLGTTIEYPETSSNGSVGHLFEVAPDEWSNPRLNFAYSQGAPTGRTQIGSYTFCSLLVDNNGEEVPCQEVHATCQGCKVCPFVDMVKMNEPHQRATREDLRLRLAQDQHIRTSARQALFEKMLSLYRAYCTHGCLGPADTSTDAEHAAEDNQWIAQNKRAQRGHDSKPTCDGQLIFDYDLNGKAFVRCEHYSIRLGGTRDHLISYDAGTGLFDEEYLKALFDGNAEEIARIEGAAYKDGFGPLASCSMISNHNSVKVHCPCEHRDPEGNLVLAEMTHIRCHSTFRCFEPLEEYRQVCPHILVVCRGEHTHPIPLPTKTPPSIRAEVLDLLKSLDQDLADLTPRRFLRHPVTVAFLQQRFPAINKPNLADLHVSLANREHVRAYILQVQNQCFPFGTGWQGLCRLKESQDRDLPPELHYIRYIGEVPISALTVYEDDEPINESGEILCIVICMTKQSSHRLLYAQYLQSDIAFKRVNASIALTYCRVLVNHQSAAAHQRVFQELESIVQQDTGESLKWRHLHAKSINDLTGILQWTGDQHGGQAKGTALAEKLPLQYDLHEPHRTLASLSEYDHLRRIFRLCHVHVARNIKQAAVPELVKNKMRSLICMEHSDFQGCLRYIQHEGGKAGAGNLMAETESETIVNNRHKMLINEDAKIESANKRLQAATASFDRAEERILEVRKRAAMDPASEKLKGDLERVATTHGRGENAYTKALDTSVSTIGTGSGRVMVLLPSRVVDNSVLK</sequence>
<dbReference type="OrthoDB" id="3268409at2759"/>
<feature type="region of interest" description="Disordered" evidence="2">
    <location>
        <begin position="1"/>
        <end position="76"/>
    </location>
</feature>